<gene>
    <name evidence="2" type="ORF">ACFQS8_11310</name>
</gene>
<sequence>MNIKRLLPLVFALAVSAFVSPSFAKAPSAQPNAKSPAPKTEKLLPFMELYTSQACPRCPKGNENFSNFAAKTDVVAITFPVDYWDFMGWHDTYAQKGFTKRQEVLNASLGRRGPYTPQVIFNGKEHCSAINDKTMSRKLEATSQKQTELSVAYDGRDLSIANNATALDIWLIEFEPGETFATPKSGQNANKTMVYHNRAKQISLAGQVSESGTYHVPCPSHCAIIFEEPDHGAVLGAITFPKTPALNTALN</sequence>
<feature type="chain" id="PRO_5046086288" evidence="1">
    <location>
        <begin position="25"/>
        <end position="251"/>
    </location>
</feature>
<accession>A0ABW2IME9</accession>
<keyword evidence="3" id="KW-1185">Reference proteome</keyword>
<dbReference type="InterPro" id="IPR036249">
    <property type="entry name" value="Thioredoxin-like_sf"/>
</dbReference>
<dbReference type="PANTHER" id="PTHR36057">
    <property type="match status" value="1"/>
</dbReference>
<comment type="caution">
    <text evidence="2">The sequence shown here is derived from an EMBL/GenBank/DDBJ whole genome shotgun (WGS) entry which is preliminary data.</text>
</comment>
<evidence type="ECO:0000313" key="3">
    <source>
        <dbReference type="Proteomes" id="UP001596492"/>
    </source>
</evidence>
<dbReference type="Proteomes" id="UP001596492">
    <property type="component" value="Unassembled WGS sequence"/>
</dbReference>
<dbReference type="Pfam" id="PF06764">
    <property type="entry name" value="DUF1223"/>
    <property type="match status" value="1"/>
</dbReference>
<dbReference type="InterPro" id="IPR010634">
    <property type="entry name" value="DUF1223"/>
</dbReference>
<evidence type="ECO:0000313" key="2">
    <source>
        <dbReference type="EMBL" id="MFC7292207.1"/>
    </source>
</evidence>
<dbReference type="PANTHER" id="PTHR36057:SF1">
    <property type="entry name" value="LIPOPROTEIN LIPID ATTACHMENT SITE-LIKE PROTEIN, PUTATIVE (DUF1223)-RELATED"/>
    <property type="match status" value="1"/>
</dbReference>
<name>A0ABW2IME9_9PROT</name>
<proteinExistence type="predicted"/>
<evidence type="ECO:0000256" key="1">
    <source>
        <dbReference type="SAM" id="SignalP"/>
    </source>
</evidence>
<organism evidence="2 3">
    <name type="scientific">Hirschia litorea</name>
    <dbReference type="NCBI Taxonomy" id="1199156"/>
    <lineage>
        <taxon>Bacteria</taxon>
        <taxon>Pseudomonadati</taxon>
        <taxon>Pseudomonadota</taxon>
        <taxon>Alphaproteobacteria</taxon>
        <taxon>Hyphomonadales</taxon>
        <taxon>Hyphomonadaceae</taxon>
        <taxon>Hirschia</taxon>
    </lineage>
</organism>
<keyword evidence="1" id="KW-0732">Signal</keyword>
<reference evidence="3" key="1">
    <citation type="journal article" date="2019" name="Int. J. Syst. Evol. Microbiol.">
        <title>The Global Catalogue of Microorganisms (GCM) 10K type strain sequencing project: providing services to taxonomists for standard genome sequencing and annotation.</title>
        <authorList>
            <consortium name="The Broad Institute Genomics Platform"/>
            <consortium name="The Broad Institute Genome Sequencing Center for Infectious Disease"/>
            <person name="Wu L."/>
            <person name="Ma J."/>
        </authorList>
    </citation>
    <scope>NUCLEOTIDE SEQUENCE [LARGE SCALE GENOMIC DNA]</scope>
    <source>
        <strain evidence="3">CCUG 51308</strain>
    </source>
</reference>
<feature type="signal peptide" evidence="1">
    <location>
        <begin position="1"/>
        <end position="24"/>
    </location>
</feature>
<dbReference type="RefSeq" id="WP_382167449.1">
    <property type="nucleotide sequence ID" value="NZ_JBHTBR010000005.1"/>
</dbReference>
<dbReference type="SUPFAM" id="SSF52833">
    <property type="entry name" value="Thioredoxin-like"/>
    <property type="match status" value="1"/>
</dbReference>
<protein>
    <submittedName>
        <fullName evidence="2">DUF1223 domain-containing protein</fullName>
    </submittedName>
</protein>
<dbReference type="EMBL" id="JBHTBR010000005">
    <property type="protein sequence ID" value="MFC7292207.1"/>
    <property type="molecule type" value="Genomic_DNA"/>
</dbReference>